<proteinExistence type="predicted"/>
<evidence type="ECO:0000313" key="2">
    <source>
        <dbReference type="Proteomes" id="UP001576784"/>
    </source>
</evidence>
<accession>A0ABV4XMV8</accession>
<dbReference type="EMBL" id="JBHFNR010000060">
    <property type="protein sequence ID" value="MFB2893049.1"/>
    <property type="molecule type" value="Genomic_DNA"/>
</dbReference>
<sequence length="70" mass="8179">MLKKNRRKLKIDPVGRKDQQTLEKEYQASLDTLLPIKMQLTQCDKLIDQIVYKLYGLTEDEIAIVEGRSN</sequence>
<reference evidence="1 2" key="1">
    <citation type="submission" date="2024-09" db="EMBL/GenBank/DDBJ databases">
        <title>Floridaenema gen nov. (Aerosakkonemataceae, Aerosakkonematales ord. nov., Cyanobacteria) from benthic tropical and subtropical fresh waters, with the description of four new species.</title>
        <authorList>
            <person name="Moretto J.A."/>
            <person name="Berthold D.E."/>
            <person name="Lefler F.W."/>
            <person name="Huang I.-S."/>
            <person name="Laughinghouse H. IV."/>
        </authorList>
    </citation>
    <scope>NUCLEOTIDE SEQUENCE [LARGE SCALE GENOMIC DNA]</scope>
    <source>
        <strain evidence="1 2">BLCC-F50</strain>
    </source>
</reference>
<protein>
    <recommendedName>
        <fullName evidence="3">Site-specific DNA-methyltransferase (adenine-specific)</fullName>
    </recommendedName>
</protein>
<comment type="caution">
    <text evidence="1">The sequence shown here is derived from an EMBL/GenBank/DDBJ whole genome shotgun (WGS) entry which is preliminary data.</text>
</comment>
<evidence type="ECO:0000313" key="1">
    <source>
        <dbReference type="EMBL" id="MFB2893049.1"/>
    </source>
</evidence>
<gene>
    <name evidence="1" type="ORF">ACE1CI_09065</name>
</gene>
<evidence type="ECO:0008006" key="3">
    <source>
        <dbReference type="Google" id="ProtNLM"/>
    </source>
</evidence>
<organism evidence="1 2">
    <name type="scientific">Floridaenema flaviceps BLCC-F50</name>
    <dbReference type="NCBI Taxonomy" id="3153642"/>
    <lineage>
        <taxon>Bacteria</taxon>
        <taxon>Bacillati</taxon>
        <taxon>Cyanobacteriota</taxon>
        <taxon>Cyanophyceae</taxon>
        <taxon>Oscillatoriophycideae</taxon>
        <taxon>Aerosakkonematales</taxon>
        <taxon>Aerosakkonemataceae</taxon>
        <taxon>Floridanema</taxon>
        <taxon>Floridanema flaviceps</taxon>
    </lineage>
</organism>
<keyword evidence="2" id="KW-1185">Reference proteome</keyword>
<name>A0ABV4XMV8_9CYAN</name>
<dbReference type="RefSeq" id="WP_413262714.1">
    <property type="nucleotide sequence ID" value="NZ_JBHFNR010000060.1"/>
</dbReference>
<dbReference type="Proteomes" id="UP001576784">
    <property type="component" value="Unassembled WGS sequence"/>
</dbReference>